<dbReference type="GO" id="GO:0000156">
    <property type="term" value="F:phosphorelay response regulator activity"/>
    <property type="evidence" value="ECO:0007669"/>
    <property type="project" value="InterPro"/>
</dbReference>
<dbReference type="Pfam" id="PF04397">
    <property type="entry name" value="LytTR"/>
    <property type="match status" value="1"/>
</dbReference>
<keyword evidence="1" id="KW-0597">Phosphoprotein</keyword>
<evidence type="ECO:0000313" key="5">
    <source>
        <dbReference type="Proteomes" id="UP000308705"/>
    </source>
</evidence>
<name>A0A4U3M6I6_9ACTN</name>
<evidence type="ECO:0000259" key="3">
    <source>
        <dbReference type="PROSITE" id="PS50930"/>
    </source>
</evidence>
<dbReference type="PANTHER" id="PTHR37299:SF1">
    <property type="entry name" value="STAGE 0 SPORULATION PROTEIN A HOMOLOG"/>
    <property type="match status" value="1"/>
</dbReference>
<comment type="caution">
    <text evidence="4">The sequence shown here is derived from an EMBL/GenBank/DDBJ whole genome shotgun (WGS) entry which is preliminary data.</text>
</comment>
<keyword evidence="5" id="KW-1185">Reference proteome</keyword>
<feature type="domain" description="HTH LytTR-type" evidence="3">
    <location>
        <begin position="155"/>
        <end position="257"/>
    </location>
</feature>
<dbReference type="PANTHER" id="PTHR37299">
    <property type="entry name" value="TRANSCRIPTIONAL REGULATOR-RELATED"/>
    <property type="match status" value="1"/>
</dbReference>
<evidence type="ECO:0000256" key="1">
    <source>
        <dbReference type="PROSITE-ProRule" id="PRU00169"/>
    </source>
</evidence>
<dbReference type="Pfam" id="PF00072">
    <property type="entry name" value="Response_reg"/>
    <property type="match status" value="1"/>
</dbReference>
<dbReference type="GO" id="GO:0003677">
    <property type="term" value="F:DNA binding"/>
    <property type="evidence" value="ECO:0007669"/>
    <property type="project" value="InterPro"/>
</dbReference>
<dbReference type="SMART" id="SM00850">
    <property type="entry name" value="LytTR"/>
    <property type="match status" value="1"/>
</dbReference>
<dbReference type="PROSITE" id="PS50930">
    <property type="entry name" value="HTH_LYTTR"/>
    <property type="match status" value="1"/>
</dbReference>
<dbReference type="EMBL" id="SZQA01000041">
    <property type="protein sequence ID" value="TKK83799.1"/>
    <property type="molecule type" value="Genomic_DNA"/>
</dbReference>
<feature type="domain" description="Response regulatory" evidence="2">
    <location>
        <begin position="21"/>
        <end position="140"/>
    </location>
</feature>
<dbReference type="InterPro" id="IPR001789">
    <property type="entry name" value="Sig_transdc_resp-reg_receiver"/>
</dbReference>
<dbReference type="SUPFAM" id="SSF52172">
    <property type="entry name" value="CheY-like"/>
    <property type="match status" value="1"/>
</dbReference>
<organism evidence="4 5">
    <name type="scientific">Herbidospora galbida</name>
    <dbReference type="NCBI Taxonomy" id="2575442"/>
    <lineage>
        <taxon>Bacteria</taxon>
        <taxon>Bacillati</taxon>
        <taxon>Actinomycetota</taxon>
        <taxon>Actinomycetes</taxon>
        <taxon>Streptosporangiales</taxon>
        <taxon>Streptosporangiaceae</taxon>
        <taxon>Herbidospora</taxon>
    </lineage>
</organism>
<dbReference type="AlphaFoldDB" id="A0A4U3M6I6"/>
<dbReference type="OrthoDB" id="236568at2"/>
<gene>
    <name evidence="4" type="ORF">FDA94_32320</name>
</gene>
<protein>
    <submittedName>
        <fullName evidence="4">Response regulator transcription factor</fullName>
    </submittedName>
</protein>
<dbReference type="Gene3D" id="2.40.50.1020">
    <property type="entry name" value="LytTr DNA-binding domain"/>
    <property type="match status" value="1"/>
</dbReference>
<dbReference type="Gene3D" id="3.40.50.2300">
    <property type="match status" value="1"/>
</dbReference>
<dbReference type="SMART" id="SM00448">
    <property type="entry name" value="REC"/>
    <property type="match status" value="1"/>
</dbReference>
<dbReference type="InterPro" id="IPR007492">
    <property type="entry name" value="LytTR_DNA-bd_dom"/>
</dbReference>
<sequence>MPIYHALGTHPVKGLDVSGLRVLAVDDEQPALEDLAYLLRADPRIGEVQTARDGAAALKLLDRAMADGRPIDAVFLDIRMRGLDGVVLGRLLTQFSRPPKVVFVTAYEDHAVDAFELKAEDYLLKPVRPDRLAEAIRRVCAGSEAYTEPETSDTIPVELGGVTRFVASTEVRYVEARGDYARLHTATGSHLVRIPLAALEERWASAGFLRVHRSHLVAVKHIDELHIDSGRCVVRIGDTEIPVSRRHTRELRDLLVRRARRAKPEQ</sequence>
<evidence type="ECO:0000313" key="4">
    <source>
        <dbReference type="EMBL" id="TKK83799.1"/>
    </source>
</evidence>
<dbReference type="PROSITE" id="PS50110">
    <property type="entry name" value="RESPONSE_REGULATORY"/>
    <property type="match status" value="1"/>
</dbReference>
<proteinExistence type="predicted"/>
<feature type="modified residue" description="4-aspartylphosphate" evidence="1">
    <location>
        <position position="77"/>
    </location>
</feature>
<reference evidence="4 5" key="1">
    <citation type="submission" date="2019-04" db="EMBL/GenBank/DDBJ databases">
        <title>Herbidospora sp. NEAU-GS14.nov., a novel actinomycete isolated from soil.</title>
        <authorList>
            <person name="Han L."/>
        </authorList>
    </citation>
    <scope>NUCLEOTIDE SEQUENCE [LARGE SCALE GENOMIC DNA]</scope>
    <source>
        <strain evidence="4 5">NEAU-GS14</strain>
    </source>
</reference>
<accession>A0A4U3M6I6</accession>
<dbReference type="Proteomes" id="UP000308705">
    <property type="component" value="Unassembled WGS sequence"/>
</dbReference>
<dbReference type="InterPro" id="IPR011006">
    <property type="entry name" value="CheY-like_superfamily"/>
</dbReference>
<evidence type="ECO:0000259" key="2">
    <source>
        <dbReference type="PROSITE" id="PS50110"/>
    </source>
</evidence>
<dbReference type="InterPro" id="IPR046947">
    <property type="entry name" value="LytR-like"/>
</dbReference>